<dbReference type="Gene3D" id="1.10.10.60">
    <property type="entry name" value="Homeodomain-like"/>
    <property type="match status" value="1"/>
</dbReference>
<feature type="domain" description="HTH tetR-type" evidence="5">
    <location>
        <begin position="8"/>
        <end position="68"/>
    </location>
</feature>
<gene>
    <name evidence="6" type="ORF">BAVI_00470</name>
</gene>
<evidence type="ECO:0000256" key="3">
    <source>
        <dbReference type="ARBA" id="ARBA00023163"/>
    </source>
</evidence>
<dbReference type="InterPro" id="IPR009057">
    <property type="entry name" value="Homeodomain-like_sf"/>
</dbReference>
<sequence>MSPRPKIGLDLTTILEAAGVLADQLGIQEVTLANLAKNLGIRPPSLYNHFDGLPGLRKKLAIYGIDKLYSRMADAAIGVSGTEAVLAVSQAYVNFAREHPGIYEATLLAPDPEDVDVQQAGAKIVDLSVRILQAYRLEGESALHAVRGLRSILHGFSSLEQRGGFKMALDLDESLVIIIKAFLAGIAGDSPTTTD</sequence>
<keyword evidence="7" id="KW-1185">Reference proteome</keyword>
<keyword evidence="1" id="KW-0805">Transcription regulation</keyword>
<dbReference type="InterPro" id="IPR036271">
    <property type="entry name" value="Tet_transcr_reg_TetR-rel_C_sf"/>
</dbReference>
<proteinExistence type="predicted"/>
<protein>
    <submittedName>
        <fullName evidence="6">Regulatory protein TetR</fullName>
    </submittedName>
</protein>
<reference evidence="6 7" key="1">
    <citation type="journal article" date="2014" name="Environ. Microbiol.">
        <title>The nitrate-ammonifying and nosZ-carrying bacterium Bacillus vireti is a potent source and sink for nitric and nitrous oxide under high nitrate conditions.</title>
        <authorList>
            <person name="Mania D."/>
            <person name="Heylen K."/>
            <person name="van Spanning R.J."/>
            <person name="Frostegard A."/>
        </authorList>
    </citation>
    <scope>NUCLEOTIDE SEQUENCE [LARGE SCALE GENOMIC DNA]</scope>
    <source>
        <strain evidence="6 7">LMG 21834</strain>
    </source>
</reference>
<organism evidence="6 7">
    <name type="scientific">Neobacillus vireti LMG 21834</name>
    <dbReference type="NCBI Taxonomy" id="1131730"/>
    <lineage>
        <taxon>Bacteria</taxon>
        <taxon>Bacillati</taxon>
        <taxon>Bacillota</taxon>
        <taxon>Bacilli</taxon>
        <taxon>Bacillales</taxon>
        <taxon>Bacillaceae</taxon>
        <taxon>Neobacillus</taxon>
    </lineage>
</organism>
<evidence type="ECO:0000259" key="5">
    <source>
        <dbReference type="PROSITE" id="PS50977"/>
    </source>
</evidence>
<evidence type="ECO:0000256" key="4">
    <source>
        <dbReference type="PROSITE-ProRule" id="PRU00335"/>
    </source>
</evidence>
<evidence type="ECO:0000256" key="2">
    <source>
        <dbReference type="ARBA" id="ARBA00023125"/>
    </source>
</evidence>
<dbReference type="EMBL" id="ALAN01000008">
    <property type="protein sequence ID" value="ETI70827.1"/>
    <property type="molecule type" value="Genomic_DNA"/>
</dbReference>
<evidence type="ECO:0000256" key="1">
    <source>
        <dbReference type="ARBA" id="ARBA00023015"/>
    </source>
</evidence>
<dbReference type="GO" id="GO:0003677">
    <property type="term" value="F:DNA binding"/>
    <property type="evidence" value="ECO:0007669"/>
    <property type="project" value="UniProtKB-UniRule"/>
</dbReference>
<dbReference type="SUPFAM" id="SSF46689">
    <property type="entry name" value="Homeodomain-like"/>
    <property type="match status" value="1"/>
</dbReference>
<keyword evidence="2 4" id="KW-0238">DNA-binding</keyword>
<dbReference type="InterPro" id="IPR001647">
    <property type="entry name" value="HTH_TetR"/>
</dbReference>
<dbReference type="PROSITE" id="PS50977">
    <property type="entry name" value="HTH_TETR_2"/>
    <property type="match status" value="1"/>
</dbReference>
<dbReference type="AlphaFoldDB" id="A0AB94IUX8"/>
<dbReference type="Pfam" id="PF13305">
    <property type="entry name" value="TetR_C_33"/>
    <property type="match status" value="1"/>
</dbReference>
<comment type="caution">
    <text evidence="6">The sequence shown here is derived from an EMBL/GenBank/DDBJ whole genome shotgun (WGS) entry which is preliminary data.</text>
</comment>
<evidence type="ECO:0000313" key="7">
    <source>
        <dbReference type="Proteomes" id="UP000018877"/>
    </source>
</evidence>
<dbReference type="SUPFAM" id="SSF48498">
    <property type="entry name" value="Tetracyclin repressor-like, C-terminal domain"/>
    <property type="match status" value="1"/>
</dbReference>
<dbReference type="Gene3D" id="1.10.357.10">
    <property type="entry name" value="Tetracycline Repressor, domain 2"/>
    <property type="match status" value="1"/>
</dbReference>
<dbReference type="InterPro" id="IPR025996">
    <property type="entry name" value="MT1864/Rv1816-like_C"/>
</dbReference>
<dbReference type="RefSeq" id="WP_024026318.1">
    <property type="nucleotide sequence ID" value="NZ_ALAN01000008.1"/>
</dbReference>
<dbReference type="Proteomes" id="UP000018877">
    <property type="component" value="Unassembled WGS sequence"/>
</dbReference>
<accession>A0AB94IUX8</accession>
<evidence type="ECO:0000313" key="6">
    <source>
        <dbReference type="EMBL" id="ETI70827.1"/>
    </source>
</evidence>
<name>A0AB94IUX8_9BACI</name>
<keyword evidence="3" id="KW-0804">Transcription</keyword>
<dbReference type="Pfam" id="PF00440">
    <property type="entry name" value="TetR_N"/>
    <property type="match status" value="1"/>
</dbReference>
<feature type="DNA-binding region" description="H-T-H motif" evidence="4">
    <location>
        <begin position="31"/>
        <end position="50"/>
    </location>
</feature>